<dbReference type="Proteomes" id="UP000283895">
    <property type="component" value="Unassembled WGS sequence"/>
</dbReference>
<evidence type="ECO:0000259" key="2">
    <source>
        <dbReference type="PROSITE" id="PS50172"/>
    </source>
</evidence>
<feature type="domain" description="BRCT" evidence="2">
    <location>
        <begin position="1"/>
        <end position="86"/>
    </location>
</feature>
<name>A0A423X8J4_9PEZI</name>
<evidence type="ECO:0000313" key="5">
    <source>
        <dbReference type="Proteomes" id="UP000283895"/>
    </source>
</evidence>
<feature type="compositionally biased region" description="Basic and acidic residues" evidence="1">
    <location>
        <begin position="139"/>
        <end position="149"/>
    </location>
</feature>
<gene>
    <name evidence="4" type="ORF">VMCG_00407</name>
</gene>
<dbReference type="PROSITE" id="PS50172">
    <property type="entry name" value="BRCT"/>
    <property type="match status" value="1"/>
</dbReference>
<comment type="caution">
    <text evidence="4">The sequence shown here is derived from an EMBL/GenBank/DDBJ whole genome shotgun (WGS) entry which is preliminary data.</text>
</comment>
<dbReference type="InterPro" id="IPR001357">
    <property type="entry name" value="BRCT_dom"/>
</dbReference>
<organism evidence="4 5">
    <name type="scientific">Cytospora schulzeri</name>
    <dbReference type="NCBI Taxonomy" id="448051"/>
    <lineage>
        <taxon>Eukaryota</taxon>
        <taxon>Fungi</taxon>
        <taxon>Dikarya</taxon>
        <taxon>Ascomycota</taxon>
        <taxon>Pezizomycotina</taxon>
        <taxon>Sordariomycetes</taxon>
        <taxon>Sordariomycetidae</taxon>
        <taxon>Diaporthales</taxon>
        <taxon>Cytosporaceae</taxon>
        <taxon>Cytospora</taxon>
    </lineage>
</organism>
<keyword evidence="5" id="KW-1185">Reference proteome</keyword>
<dbReference type="InterPro" id="IPR036420">
    <property type="entry name" value="BRCT_dom_sf"/>
</dbReference>
<protein>
    <submittedName>
        <fullName evidence="4">Uncharacterized protein</fullName>
    </submittedName>
</protein>
<feature type="domain" description="WGR" evidence="3">
    <location>
        <begin position="211"/>
        <end position="316"/>
    </location>
</feature>
<accession>A0A423X8J4</accession>
<dbReference type="CDD" id="cd00027">
    <property type="entry name" value="BRCT"/>
    <property type="match status" value="1"/>
</dbReference>
<evidence type="ECO:0000256" key="1">
    <source>
        <dbReference type="SAM" id="MobiDB-lite"/>
    </source>
</evidence>
<dbReference type="EMBL" id="LKEA01000001">
    <property type="protein sequence ID" value="ROW12354.1"/>
    <property type="molecule type" value="Genomic_DNA"/>
</dbReference>
<proteinExistence type="predicted"/>
<dbReference type="SUPFAM" id="SSF52113">
    <property type="entry name" value="BRCT domain"/>
    <property type="match status" value="1"/>
</dbReference>
<dbReference type="AlphaFoldDB" id="A0A423X8J4"/>
<evidence type="ECO:0000313" key="4">
    <source>
        <dbReference type="EMBL" id="ROW12354.1"/>
    </source>
</evidence>
<dbReference type="InterPro" id="IPR008893">
    <property type="entry name" value="WGR_domain"/>
</dbReference>
<evidence type="ECO:0000259" key="3">
    <source>
        <dbReference type="PROSITE" id="PS51977"/>
    </source>
</evidence>
<dbReference type="Gene3D" id="3.40.50.10190">
    <property type="entry name" value="BRCT domain"/>
    <property type="match status" value="1"/>
</dbReference>
<dbReference type="OrthoDB" id="342264at2759"/>
<dbReference type="Pfam" id="PF12738">
    <property type="entry name" value="PTCB-BRCT"/>
    <property type="match status" value="1"/>
</dbReference>
<reference evidence="4 5" key="1">
    <citation type="submission" date="2015-09" db="EMBL/GenBank/DDBJ databases">
        <title>Host preference determinants of Valsa canker pathogens revealed by comparative genomics.</title>
        <authorList>
            <person name="Yin Z."/>
            <person name="Huang L."/>
        </authorList>
    </citation>
    <scope>NUCLEOTIDE SEQUENCE [LARGE SCALE GENOMIC DNA]</scope>
    <source>
        <strain evidence="4 5">03-1</strain>
    </source>
</reference>
<dbReference type="PROSITE" id="PS51977">
    <property type="entry name" value="WGR"/>
    <property type="match status" value="1"/>
</dbReference>
<dbReference type="STRING" id="356882.A0A423X8J4"/>
<sequence>METHLNGVVIYTVGDLTRDAKNGQWSNENTKRWVEARGGKLVDVMSDSVTHLICSIAAYKSEKDDVKLAQRIKCKIVTYEWLEDAILLHDQLKKKAPTNLYHPGKPRAAEKILALYKRKQPKAINKKVQADAEAGTPSRTKDDMDTTEKENEDSVVLVKSHVSTSAGNRRKGDEDPGENMRPSSFQHMPKVPKDGTPKMVGISHPRIKLDSHQIYKDPTDGFLFQVEISRADGYGDPRGKRWLLQLLETKETPKLYRFTSIYFKYAGAPPNKGRGSGADLQKDLAMKEFKDFFSRKTGFKWEERLLKASKQYKGCVFQYHLPVPGEPVGYIHPKYMPGKAKDTQSRDQNDYDTLARDIREHVPSLKRKRAATAEFKAAQATQKKTAAFDDVSTANNARL</sequence>
<feature type="region of interest" description="Disordered" evidence="1">
    <location>
        <begin position="124"/>
        <end position="196"/>
    </location>
</feature>